<dbReference type="Pfam" id="PF12950">
    <property type="entry name" value="TaqI_C"/>
    <property type="match status" value="1"/>
</dbReference>
<sequence>TGEKGARKKTNNQWFETQDTIGYWEDFYKQKILYSEIVREPQFYFDKEGKFFPEATTFLMTGKNLDFLYHVLHTKVITYFFKTFYAGGGLGEEGYRYKKKFLENLPIPKNFTNTNYDNIELSICKLYQLTDEEIEFINSQ</sequence>
<dbReference type="InterPro" id="IPR025931">
    <property type="entry name" value="TaqI_C"/>
</dbReference>
<reference evidence="2" key="1">
    <citation type="submission" date="2019-03" db="EMBL/GenBank/DDBJ databases">
        <title>Single cell metagenomics reveals metabolic interactions within the superorganism composed of flagellate Streblomastix strix and complex community of Bacteroidetes bacteria on its surface.</title>
        <authorList>
            <person name="Treitli S.C."/>
            <person name="Kolisko M."/>
            <person name="Husnik F."/>
            <person name="Keeling P."/>
            <person name="Hampl V."/>
        </authorList>
    </citation>
    <scope>NUCLEOTIDE SEQUENCE</scope>
    <source>
        <strain evidence="2">STM</strain>
    </source>
</reference>
<evidence type="ECO:0000313" key="2">
    <source>
        <dbReference type="EMBL" id="KAA6310444.1"/>
    </source>
</evidence>
<proteinExistence type="predicted"/>
<dbReference type="AlphaFoldDB" id="A0A5J4PPB5"/>
<dbReference type="EMBL" id="SNRY01007426">
    <property type="protein sequence ID" value="KAA6310444.1"/>
    <property type="molecule type" value="Genomic_DNA"/>
</dbReference>
<organism evidence="2">
    <name type="scientific">termite gut metagenome</name>
    <dbReference type="NCBI Taxonomy" id="433724"/>
    <lineage>
        <taxon>unclassified sequences</taxon>
        <taxon>metagenomes</taxon>
        <taxon>organismal metagenomes</taxon>
    </lineage>
</organism>
<name>A0A5J4PPB5_9ZZZZ</name>
<protein>
    <recommendedName>
        <fullName evidence="1">TaqI-like C-terminal specificity domain-containing protein</fullName>
    </recommendedName>
</protein>
<evidence type="ECO:0000259" key="1">
    <source>
        <dbReference type="Pfam" id="PF12950"/>
    </source>
</evidence>
<comment type="caution">
    <text evidence="2">The sequence shown here is derived from an EMBL/GenBank/DDBJ whole genome shotgun (WGS) entry which is preliminary data.</text>
</comment>
<gene>
    <name evidence="2" type="ORF">EZS27_038253</name>
</gene>
<feature type="non-terminal residue" evidence="2">
    <location>
        <position position="1"/>
    </location>
</feature>
<feature type="domain" description="TaqI-like C-terminal specificity" evidence="1">
    <location>
        <begin position="5"/>
        <end position="107"/>
    </location>
</feature>
<accession>A0A5J4PPB5</accession>